<proteinExistence type="predicted"/>
<gene>
    <name evidence="2" type="ORF">METZ01_LOCUS227030</name>
</gene>
<evidence type="ECO:0000313" key="2">
    <source>
        <dbReference type="EMBL" id="SVB74176.1"/>
    </source>
</evidence>
<name>A0A382GG46_9ZZZZ</name>
<evidence type="ECO:0000256" key="1">
    <source>
        <dbReference type="SAM" id="MobiDB-lite"/>
    </source>
</evidence>
<feature type="compositionally biased region" description="Basic and acidic residues" evidence="1">
    <location>
        <begin position="1"/>
        <end position="18"/>
    </location>
</feature>
<protein>
    <submittedName>
        <fullName evidence="2">Uncharacterized protein</fullName>
    </submittedName>
</protein>
<dbReference type="AlphaFoldDB" id="A0A382GG46"/>
<feature type="region of interest" description="Disordered" evidence="1">
    <location>
        <begin position="1"/>
        <end position="24"/>
    </location>
</feature>
<dbReference type="EMBL" id="UINC01055376">
    <property type="protein sequence ID" value="SVB74176.1"/>
    <property type="molecule type" value="Genomic_DNA"/>
</dbReference>
<sequence length="24" mass="2886">MDKNNDIDSPRSFDKHWTGENYCI</sequence>
<organism evidence="2">
    <name type="scientific">marine metagenome</name>
    <dbReference type="NCBI Taxonomy" id="408172"/>
    <lineage>
        <taxon>unclassified sequences</taxon>
        <taxon>metagenomes</taxon>
        <taxon>ecological metagenomes</taxon>
    </lineage>
</organism>
<reference evidence="2" key="1">
    <citation type="submission" date="2018-05" db="EMBL/GenBank/DDBJ databases">
        <authorList>
            <person name="Lanie J.A."/>
            <person name="Ng W.-L."/>
            <person name="Kazmierczak K.M."/>
            <person name="Andrzejewski T.M."/>
            <person name="Davidsen T.M."/>
            <person name="Wayne K.J."/>
            <person name="Tettelin H."/>
            <person name="Glass J.I."/>
            <person name="Rusch D."/>
            <person name="Podicherti R."/>
            <person name="Tsui H.-C.T."/>
            <person name="Winkler M.E."/>
        </authorList>
    </citation>
    <scope>NUCLEOTIDE SEQUENCE</scope>
</reference>
<accession>A0A382GG46</accession>